<feature type="compositionally biased region" description="Basic and acidic residues" evidence="5">
    <location>
        <begin position="1410"/>
        <end position="1419"/>
    </location>
</feature>
<feature type="compositionally biased region" description="Polar residues" evidence="5">
    <location>
        <begin position="1875"/>
        <end position="1885"/>
    </location>
</feature>
<feature type="region of interest" description="Disordered" evidence="5">
    <location>
        <begin position="1627"/>
        <end position="1678"/>
    </location>
</feature>
<dbReference type="Proteomes" id="UP000242877">
    <property type="component" value="Unassembled WGS sequence"/>
</dbReference>
<feature type="compositionally biased region" description="Low complexity" evidence="5">
    <location>
        <begin position="1310"/>
        <end position="1320"/>
    </location>
</feature>
<dbReference type="InterPro" id="IPR005522">
    <property type="entry name" value="IPK"/>
</dbReference>
<protein>
    <recommendedName>
        <fullName evidence="4">Kinase</fullName>
        <ecNumber evidence="4">2.7.-.-</ecNumber>
    </recommendedName>
</protein>
<sequence>MSTEHRLFKSSSTSSPSPDSVESSSSAGRGPAAAAASPPLTSSPTAQECQQAAKNDDLQCEGEEGAATAAAPQLPQESDVSSSSVDSTVDVSQQPRSTLENDGVNDRPLPVLDDTVTHAALDVEPPRTFASSTASLPLSPDAADHSTARSVSSSRLADLVEGHGRSWRLSDDDSNNKNNNKDCTGPTTHKSINEKFMKAATKTKLKESYGLSPAPLLSERDSFFATHYLPEGGSSPLESPGLLAEAERKGGILLPEDQSSTALEQQDQHHQEEEAEAEEQPHPSVSGFDDESLNPVTPTPGTPRKNSLQPDDDIHSTPTPRTRSSKGFGNIGALSGNISRTKKESEFDASASSSSAASTPRATPAQPLPVQSSRLPFPHQQELDIPQQLQQQSFSPSSSPITNPSSTSRRPLSPPFSFIPAHAKYTTFVDTSGASGITSTSDSPATPTATSSGLPTAASASASISASASAAGVSSSGSGGSAAGARPLISPSQESALSSALSLAQRDANADANAGADHDSDDAIAVVGTASAGRMYINREGSWDSLNAAGRTGERDVEGGEAYRSRRLRRRSSQYSHGQGSQVSPDAGYHYDLPHTHHSHRHHRHHSHHHNQHQHQHHHPQQQQHNQPLRHFTPSDSSFSFSQSQPQSRSHSHSASHAHPRTQLPSHSHTRTRPHEHPHYHSHAPSHQHRVPQPPSPSLATEMSSSHSITAANTLANTGVPPHTNLNALLAEGPVPLQSGSMSSSAGNTPIGLNSEQQLLQHQHQHQLRLSREPSHNSASGSKRHSSHPHSQSSHSLERVLQQSQQQQQTSSPASTSTSTPQQQQQSHRHDTHPHSLHSHSHHSHHCARVDKSIQASLATAEQTPSSRSRKSSHYMGLFKENAAAAAAKAAEKEKDKDAKKGKKRDKEKEGGVKRSVSPVKMSVPATAVPEGEGVGVVTTISEAPEVEMKEGEVPGGGAESSPVTFRRTTFAAEAPGHLRIAQDASAGSSVAQSPLTLPADTGRQRGIEVGSLERGIEDSRVKAEELIKSPIDLEPTAGAGVTEGTDREGPQKDETKERLALTEVAETQVSFPVVGTEALVERAMNVSGQEGHGEHAHEDEEEEEEDEEGQEGEEQISSAVYFPHQRPEAAEREIEREEREARGRDATPEGDLERRVSAMRLDSGESNVDEGSTLSGVSATESDKEEMMTRRDSDVKEQPPRSKSRHLSHISYENKEWNDRDVEDYQPQTPGIPLELSSSLSTSIPGLELPTDEKSGNVVDISLLSKGDQKVLHGRIPTPPQPTREILPQASPIRRLSRDALRDQERDQQQQQQQQQLQKKQNRWSYDSNRSGVTNFTTPTATSEFDFTGPISTSASVSESEFGFSTDESVDDDYFNAYDRMSDIEDVGATPRKVDTESLPPLGQSESQSRQDIDDFQGHHGQQRKPSVSNSVTYDEIHTHHPTNPKKTAVAPPAELLPVSTSSVLSSNTPVSMTPGPTPQTQEAEPSRSPLGAVELKPYKHQVGGHTTVFRFSRRAICKQLNNRENMFYERIERRHPEMLVFLPRYIGVLNVTFIKVGKKNKKGKDKDKDQQQQQLDSESKPSSALPAPVTTPSAEDPDAVPSNENKNDNASSNAAVVTSVVGDVPAANANDSAPSAVPRSLRSDGDRPHTAGAAFPPSGGHRITSKSPETQRIVSQSQVTGVIPKVILENNRHILPRDWVITPSSPLTALSPSPVTVSTFNSGAPSGSGSLGPSSVSQLQDSINHLDISQDVISGTSSPSKNSTWGATTVNRKLQEQVLREVFAPPPIHHRHRRHTAHRHNHHHAHHKPHNSFTAVSPVGDVASSPDLKAAASSRLGPTPRSPLALATPMSNDLSATATPATNAQNTTETNDLSRITSISTVANAEVKRSHTDEPAPVATPASGATLAPAPRPLRRRHSGSGLERRSSLSNNKIGELAYYEDDGYGGDKEEDAFRAEGGHELSRSAPRPQITIAGPSEAGGVSPVKALASTPVEKTGNIPAGASVASDGSNVSSAHASNPSEGLSQVPSQEIRPSVPMPLAPAMPDSPMPSRLPTNPKEAQTTKDERVQFFLLLEDLTAGMNRPCVLDLKMGTRQYGIDADEKKQKSQRRKCKTTTSQQLGVRVCGMQVWNAKTEEYLFEDKYFGRDLTAGREFQDALTRFLYDGVSYSSVSKKIPIILDKLTRLEKIIRDLPGYRMYASSLLILYDGEKPAEHHEHDSCRRKKGHHDHRHRRNPFGLQIKIVDFANCVTGEDPIPPTARCPPSHPHDIDRGYLRGLRSLRMYFQRILREVSAKDSYVERGEGDAMALGPRGAGGDAGIADWGYEFGAEWDEGVMDTDAGEVST</sequence>
<feature type="compositionally biased region" description="Polar residues" evidence="5">
    <location>
        <begin position="1165"/>
        <end position="1181"/>
    </location>
</feature>
<accession>A0A162ICL1</accession>
<feature type="region of interest" description="Disordered" evidence="5">
    <location>
        <begin position="975"/>
        <end position="1058"/>
    </location>
</feature>
<feature type="compositionally biased region" description="Low complexity" evidence="5">
    <location>
        <begin position="78"/>
        <end position="92"/>
    </location>
</feature>
<reference evidence="6 7" key="1">
    <citation type="journal article" date="2016" name="Genome Biol. Evol.">
        <title>Divergent and convergent evolution of fungal pathogenicity.</title>
        <authorList>
            <person name="Shang Y."/>
            <person name="Xiao G."/>
            <person name="Zheng P."/>
            <person name="Cen K."/>
            <person name="Zhan S."/>
            <person name="Wang C."/>
        </authorList>
    </citation>
    <scope>NUCLEOTIDE SEQUENCE [LARGE SCALE GENOMIC DNA]</scope>
    <source>
        <strain evidence="6 7">ARSEF 7405</strain>
    </source>
</reference>
<feature type="compositionally biased region" description="Basic residues" evidence="5">
    <location>
        <begin position="650"/>
        <end position="660"/>
    </location>
</feature>
<feature type="compositionally biased region" description="Polar residues" evidence="5">
    <location>
        <begin position="316"/>
        <end position="327"/>
    </location>
</feature>
<feature type="compositionally biased region" description="Low complexity" evidence="5">
    <location>
        <begin position="1462"/>
        <end position="1473"/>
    </location>
</feature>
<gene>
    <name evidence="6" type="ORF">AAP_05937</name>
</gene>
<feature type="compositionally biased region" description="Low complexity" evidence="5">
    <location>
        <begin position="349"/>
        <end position="365"/>
    </location>
</feature>
<feature type="region of interest" description="Disordered" evidence="5">
    <location>
        <begin position="226"/>
        <end position="416"/>
    </location>
</feature>
<feature type="compositionally biased region" description="Low complexity" evidence="5">
    <location>
        <begin position="438"/>
        <end position="476"/>
    </location>
</feature>
<evidence type="ECO:0000256" key="2">
    <source>
        <dbReference type="ARBA" id="ARBA00022679"/>
    </source>
</evidence>
<feature type="compositionally biased region" description="Low complexity" evidence="5">
    <location>
        <begin position="1604"/>
        <end position="1614"/>
    </location>
</feature>
<feature type="region of interest" description="Disordered" evidence="5">
    <location>
        <begin position="1799"/>
        <end position="1985"/>
    </location>
</feature>
<feature type="compositionally biased region" description="Basic and acidic residues" evidence="5">
    <location>
        <begin position="1182"/>
        <end position="1201"/>
    </location>
</feature>
<dbReference type="GO" id="GO:0005737">
    <property type="term" value="C:cytoplasm"/>
    <property type="evidence" value="ECO:0007669"/>
    <property type="project" value="TreeGrafter"/>
</dbReference>
<feature type="compositionally biased region" description="Basic residues" evidence="5">
    <location>
        <begin position="596"/>
        <end position="620"/>
    </location>
</feature>
<feature type="region of interest" description="Disordered" evidence="5">
    <location>
        <begin position="545"/>
        <end position="707"/>
    </location>
</feature>
<dbReference type="Pfam" id="PF03770">
    <property type="entry name" value="IPK"/>
    <property type="match status" value="1"/>
</dbReference>
<feature type="compositionally biased region" description="Basic and acidic residues" evidence="5">
    <location>
        <begin position="1297"/>
        <end position="1309"/>
    </location>
</feature>
<organism evidence="6 7">
    <name type="scientific">Ascosphaera apis ARSEF 7405</name>
    <dbReference type="NCBI Taxonomy" id="392613"/>
    <lineage>
        <taxon>Eukaryota</taxon>
        <taxon>Fungi</taxon>
        <taxon>Dikarya</taxon>
        <taxon>Ascomycota</taxon>
        <taxon>Pezizomycotina</taxon>
        <taxon>Eurotiomycetes</taxon>
        <taxon>Eurotiomycetidae</taxon>
        <taxon>Onygenales</taxon>
        <taxon>Ascosphaeraceae</taxon>
        <taxon>Ascosphaera</taxon>
    </lineage>
</organism>
<feature type="region of interest" description="Disordered" evidence="5">
    <location>
        <begin position="1560"/>
        <end position="1614"/>
    </location>
</feature>
<feature type="region of interest" description="Disordered" evidence="5">
    <location>
        <begin position="1997"/>
        <end position="2064"/>
    </location>
</feature>
<dbReference type="PANTHER" id="PTHR12400">
    <property type="entry name" value="INOSITOL POLYPHOSPHATE KINASE"/>
    <property type="match status" value="1"/>
</dbReference>
<dbReference type="Gene3D" id="3.30.470.160">
    <property type="entry name" value="Inositol polyphosphate kinase"/>
    <property type="match status" value="1"/>
</dbReference>
<proteinExistence type="inferred from homology"/>
<feature type="compositionally biased region" description="Pro residues" evidence="5">
    <location>
        <begin position="2038"/>
        <end position="2050"/>
    </location>
</feature>
<comment type="similarity">
    <text evidence="1 4">Belongs to the inositol phosphokinase (IPK) family.</text>
</comment>
<dbReference type="GO" id="GO:0008440">
    <property type="term" value="F:inositol-1,4,5-trisphosphate 3-kinase activity"/>
    <property type="evidence" value="ECO:0007669"/>
    <property type="project" value="TreeGrafter"/>
</dbReference>
<feature type="compositionally biased region" description="Acidic residues" evidence="5">
    <location>
        <begin position="1100"/>
        <end position="1115"/>
    </location>
</feature>
<dbReference type="GO" id="GO:0046854">
    <property type="term" value="P:phosphatidylinositol phosphate biosynthetic process"/>
    <property type="evidence" value="ECO:0007669"/>
    <property type="project" value="TreeGrafter"/>
</dbReference>
<dbReference type="GO" id="GO:0032958">
    <property type="term" value="P:inositol phosphate biosynthetic process"/>
    <property type="evidence" value="ECO:0007669"/>
    <property type="project" value="InterPro"/>
</dbReference>
<feature type="compositionally biased region" description="Basic residues" evidence="5">
    <location>
        <begin position="830"/>
        <end position="847"/>
    </location>
</feature>
<dbReference type="EMBL" id="AZGZ01000039">
    <property type="protein sequence ID" value="KZZ87082.1"/>
    <property type="molecule type" value="Genomic_DNA"/>
</dbReference>
<name>A0A162ICL1_9EURO</name>
<feature type="compositionally biased region" description="Basic and acidic residues" evidence="5">
    <location>
        <begin position="1948"/>
        <end position="1965"/>
    </location>
</feature>
<feature type="region of interest" description="Disordered" evidence="5">
    <location>
        <begin position="1"/>
        <end position="194"/>
    </location>
</feature>
<feature type="compositionally biased region" description="Polar residues" evidence="5">
    <location>
        <begin position="986"/>
        <end position="996"/>
    </location>
</feature>
<feature type="compositionally biased region" description="Low complexity" evidence="5">
    <location>
        <begin position="637"/>
        <end position="649"/>
    </location>
</feature>
<evidence type="ECO:0000256" key="5">
    <source>
        <dbReference type="SAM" id="MobiDB-lite"/>
    </source>
</evidence>
<dbReference type="EC" id="2.7.-.-" evidence="4"/>
<feature type="compositionally biased region" description="Basic and acidic residues" evidence="5">
    <location>
        <begin position="1015"/>
        <end position="1028"/>
    </location>
</feature>
<feature type="compositionally biased region" description="Low complexity" evidence="5">
    <location>
        <begin position="802"/>
        <end position="826"/>
    </location>
</feature>
<feature type="compositionally biased region" description="Basic and acidic residues" evidence="5">
    <location>
        <begin position="158"/>
        <end position="175"/>
    </location>
</feature>
<feature type="compositionally biased region" description="Polar residues" evidence="5">
    <location>
        <begin position="574"/>
        <end position="584"/>
    </location>
</feature>
<keyword evidence="2 4" id="KW-0808">Transferase</keyword>
<dbReference type="PANTHER" id="PTHR12400:SF21">
    <property type="entry name" value="KINASE"/>
    <property type="match status" value="1"/>
</dbReference>
<feature type="compositionally biased region" description="Basic residues" evidence="5">
    <location>
        <begin position="680"/>
        <end position="690"/>
    </location>
</feature>
<feature type="region of interest" description="Disordered" evidence="5">
    <location>
        <begin position="1083"/>
        <end position="1349"/>
    </location>
</feature>
<feature type="compositionally biased region" description="Low complexity" evidence="5">
    <location>
        <begin position="1858"/>
        <end position="1873"/>
    </location>
</feature>
<feature type="compositionally biased region" description="Low complexity" evidence="5">
    <location>
        <begin position="385"/>
        <end position="416"/>
    </location>
</feature>
<feature type="compositionally biased region" description="Basic and acidic residues" evidence="5">
    <location>
        <begin position="1045"/>
        <end position="1058"/>
    </location>
</feature>
<feature type="region of interest" description="Disordered" evidence="5">
    <location>
        <begin position="1387"/>
        <end position="1431"/>
    </location>
</feature>
<evidence type="ECO:0000256" key="3">
    <source>
        <dbReference type="ARBA" id="ARBA00022777"/>
    </source>
</evidence>
<feature type="region of interest" description="Disordered" evidence="5">
    <location>
        <begin position="759"/>
        <end position="848"/>
    </location>
</feature>
<feature type="compositionally biased region" description="Low complexity" evidence="5">
    <location>
        <begin position="10"/>
        <end position="46"/>
    </location>
</feature>
<evidence type="ECO:0000256" key="4">
    <source>
        <dbReference type="RuleBase" id="RU363090"/>
    </source>
</evidence>
<feature type="region of interest" description="Disordered" evidence="5">
    <location>
        <begin position="431"/>
        <end position="488"/>
    </location>
</feature>
<feature type="compositionally biased region" description="Polar residues" evidence="5">
    <location>
        <begin position="1667"/>
        <end position="1678"/>
    </location>
</feature>
<evidence type="ECO:0000313" key="6">
    <source>
        <dbReference type="EMBL" id="KZZ87082.1"/>
    </source>
</evidence>
<feature type="compositionally biased region" description="Low complexity" evidence="5">
    <location>
        <begin position="1627"/>
        <end position="1639"/>
    </location>
</feature>
<keyword evidence="7" id="KW-1185">Reference proteome</keyword>
<dbReference type="SUPFAM" id="SSF56104">
    <property type="entry name" value="SAICAR synthase-like"/>
    <property type="match status" value="1"/>
</dbReference>
<evidence type="ECO:0000256" key="1">
    <source>
        <dbReference type="ARBA" id="ARBA00007374"/>
    </source>
</evidence>
<keyword evidence="3 4" id="KW-0418">Kinase</keyword>
<feature type="region of interest" description="Disordered" evidence="5">
    <location>
        <begin position="887"/>
        <end position="928"/>
    </location>
</feature>
<dbReference type="GO" id="GO:0005634">
    <property type="term" value="C:nucleus"/>
    <property type="evidence" value="ECO:0007669"/>
    <property type="project" value="TreeGrafter"/>
</dbReference>
<feature type="compositionally biased region" description="Polar residues" evidence="5">
    <location>
        <begin position="698"/>
        <end position="707"/>
    </location>
</feature>
<dbReference type="OrthoDB" id="2573163at2759"/>
<dbReference type="VEuPathDB" id="FungiDB:AAP_05937"/>
<feature type="compositionally biased region" description="Polar residues" evidence="5">
    <location>
        <begin position="1324"/>
        <end position="1349"/>
    </location>
</feature>
<feature type="region of interest" description="Disordered" evidence="5">
    <location>
        <begin position="1462"/>
        <end position="1490"/>
    </location>
</feature>
<comment type="caution">
    <text evidence="6">The sequence shown here is derived from an EMBL/GenBank/DDBJ whole genome shotgun (WGS) entry which is preliminary data.</text>
</comment>
<feature type="compositionally biased region" description="Basic and acidic residues" evidence="5">
    <location>
        <begin position="1126"/>
        <end position="1157"/>
    </location>
</feature>
<dbReference type="GO" id="GO:0000824">
    <property type="term" value="F:inositol-1,4,5,6-tetrakisphosphate 3-kinase activity"/>
    <property type="evidence" value="ECO:0007669"/>
    <property type="project" value="TreeGrafter"/>
</dbReference>
<feature type="compositionally biased region" description="Polar residues" evidence="5">
    <location>
        <begin position="2009"/>
        <end position="2031"/>
    </location>
</feature>
<evidence type="ECO:0000313" key="7">
    <source>
        <dbReference type="Proteomes" id="UP000242877"/>
    </source>
</evidence>
<dbReference type="InterPro" id="IPR038286">
    <property type="entry name" value="IPK_sf"/>
</dbReference>
<feature type="compositionally biased region" description="Basic and acidic residues" evidence="5">
    <location>
        <begin position="890"/>
        <end position="913"/>
    </location>
</feature>
<feature type="compositionally biased region" description="Basic residues" evidence="5">
    <location>
        <begin position="1799"/>
        <end position="1812"/>
    </location>
</feature>
<feature type="compositionally biased region" description="Basic and acidic residues" evidence="5">
    <location>
        <begin position="552"/>
        <end position="564"/>
    </location>
</feature>
<feature type="region of interest" description="Disordered" evidence="5">
    <location>
        <begin position="943"/>
        <end position="963"/>
    </location>
</feature>